<dbReference type="InterPro" id="IPR013549">
    <property type="entry name" value="DUF1731"/>
</dbReference>
<evidence type="ECO:0000259" key="2">
    <source>
        <dbReference type="Pfam" id="PF01370"/>
    </source>
</evidence>
<reference evidence="4 5" key="1">
    <citation type="submission" date="2023-10" db="EMBL/GenBank/DDBJ databases">
        <title>Virgibacillus halophilus 5B73C genome.</title>
        <authorList>
            <person name="Miliotis G."/>
            <person name="Sengupta P."/>
            <person name="Hameed A."/>
            <person name="Chuvochina M."/>
            <person name="Mcdonagh F."/>
            <person name="Simpson A.C."/>
            <person name="Singh N.K."/>
            <person name="Rekha P.D."/>
            <person name="Raman K."/>
            <person name="Hugenholtz P."/>
            <person name="Venkateswaran K."/>
        </authorList>
    </citation>
    <scope>NUCLEOTIDE SEQUENCE [LARGE SCALE GENOMIC DNA]</scope>
    <source>
        <strain evidence="4 5">5B73C</strain>
    </source>
</reference>
<protein>
    <submittedName>
        <fullName evidence="4">TIGR01777 family oxidoreductase</fullName>
    </submittedName>
</protein>
<comment type="caution">
    <text evidence="4">The sequence shown here is derived from an EMBL/GenBank/DDBJ whole genome shotgun (WGS) entry which is preliminary data.</text>
</comment>
<dbReference type="PANTHER" id="PTHR11092">
    <property type="entry name" value="SUGAR NUCLEOTIDE EPIMERASE RELATED"/>
    <property type="match status" value="1"/>
</dbReference>
<evidence type="ECO:0000256" key="1">
    <source>
        <dbReference type="ARBA" id="ARBA00009353"/>
    </source>
</evidence>
<dbReference type="RefSeq" id="WP_390358113.1">
    <property type="nucleotide sequence ID" value="NZ_JBHUIZ010000018.1"/>
</dbReference>
<dbReference type="InterPro" id="IPR036291">
    <property type="entry name" value="NAD(P)-bd_dom_sf"/>
</dbReference>
<dbReference type="EMBL" id="JAWDIP010000003">
    <property type="protein sequence ID" value="MDY0395800.1"/>
    <property type="molecule type" value="Genomic_DNA"/>
</dbReference>
<accession>A0ABU5C9S3</accession>
<dbReference type="Pfam" id="PF01370">
    <property type="entry name" value="Epimerase"/>
    <property type="match status" value="1"/>
</dbReference>
<dbReference type="PANTHER" id="PTHR11092:SF0">
    <property type="entry name" value="EPIMERASE FAMILY PROTEIN SDR39U1"/>
    <property type="match status" value="1"/>
</dbReference>
<proteinExistence type="inferred from homology"/>
<evidence type="ECO:0000313" key="5">
    <source>
        <dbReference type="Proteomes" id="UP001281447"/>
    </source>
</evidence>
<organism evidence="4 5">
    <name type="scientific">Tigheibacillus halophilus</name>
    <dbReference type="NCBI Taxonomy" id="361280"/>
    <lineage>
        <taxon>Bacteria</taxon>
        <taxon>Bacillati</taxon>
        <taxon>Bacillota</taxon>
        <taxon>Bacilli</taxon>
        <taxon>Bacillales</taxon>
        <taxon>Bacillaceae</taxon>
        <taxon>Tigheibacillus</taxon>
    </lineage>
</organism>
<gene>
    <name evidence="4" type="ORF">RWE15_17040</name>
</gene>
<comment type="similarity">
    <text evidence="1">Belongs to the NAD(P)-dependent epimerase/dehydratase family. SDR39U1 subfamily.</text>
</comment>
<evidence type="ECO:0000313" key="4">
    <source>
        <dbReference type="EMBL" id="MDY0395800.1"/>
    </source>
</evidence>
<feature type="domain" description="NAD-dependent epimerase/dehydratase" evidence="2">
    <location>
        <begin position="4"/>
        <end position="211"/>
    </location>
</feature>
<evidence type="ECO:0000259" key="3">
    <source>
        <dbReference type="Pfam" id="PF08338"/>
    </source>
</evidence>
<dbReference type="InterPro" id="IPR010099">
    <property type="entry name" value="SDR39U1"/>
</dbReference>
<dbReference type="Gene3D" id="3.40.50.720">
    <property type="entry name" value="NAD(P)-binding Rossmann-like Domain"/>
    <property type="match status" value="1"/>
</dbReference>
<dbReference type="SUPFAM" id="SSF51735">
    <property type="entry name" value="NAD(P)-binding Rossmann-fold domains"/>
    <property type="match status" value="1"/>
</dbReference>
<feature type="domain" description="DUF1731" evidence="3">
    <location>
        <begin position="247"/>
        <end position="293"/>
    </location>
</feature>
<dbReference type="NCBIfam" id="TIGR01777">
    <property type="entry name" value="yfcH"/>
    <property type="match status" value="1"/>
</dbReference>
<sequence length="296" mass="33168">MNFLISGGTGFVGTKLAARLKQEDHHIFILTRSPEAHQNDEHTTFIHTDELTDELPAMEGVINLAGESLFGYWSEKKKKEIIDSRLLMTDKLVKFMSKMPAKPKAFISASAVGYYGTSEDLIYTEETKQAGEDFLAIVAKKWENAAERAVSLDIRTIFVRFGVILGEKGALPMMALPVKLFAGGKIGNGEQWISWIHVDDVVEIIIYCLFHSHMKGPVNATAPQPLRNMDFMKLLARSLKRPFWSTVPSRLFSLAAGEVSQLVLQGQYVLPKKLTEYGYTFQHAALSEALDNIYHT</sequence>
<keyword evidence="5" id="KW-1185">Reference proteome</keyword>
<name>A0ABU5C9S3_9BACI</name>
<dbReference type="InterPro" id="IPR001509">
    <property type="entry name" value="Epimerase_deHydtase"/>
</dbReference>
<dbReference type="Proteomes" id="UP001281447">
    <property type="component" value="Unassembled WGS sequence"/>
</dbReference>
<dbReference type="Pfam" id="PF08338">
    <property type="entry name" value="DUF1731"/>
    <property type="match status" value="1"/>
</dbReference>